<sequence length="77" mass="8921">MFSSNLPEDLVIQFHVKGSYIVNLMYALQFHLLLSQQKNSNILQAHKQPSKMCHYKDKYTSILEEVSVKSPDPKLVE</sequence>
<proteinExistence type="predicted"/>
<reference evidence="1" key="1">
    <citation type="submission" date="2021-06" db="EMBL/GenBank/DDBJ databases">
        <authorList>
            <person name="Kallberg Y."/>
            <person name="Tangrot J."/>
            <person name="Rosling A."/>
        </authorList>
    </citation>
    <scope>NUCLEOTIDE SEQUENCE</scope>
    <source>
        <strain evidence="1">CL551</strain>
    </source>
</reference>
<gene>
    <name evidence="1" type="ORF">AMORRO_LOCUS7846</name>
</gene>
<evidence type="ECO:0000313" key="1">
    <source>
        <dbReference type="EMBL" id="CAG8602526.1"/>
    </source>
</evidence>
<dbReference type="AlphaFoldDB" id="A0A9N9GEU3"/>
<accession>A0A9N9GEU3</accession>
<name>A0A9N9GEU3_9GLOM</name>
<organism evidence="1 2">
    <name type="scientific">Acaulospora morrowiae</name>
    <dbReference type="NCBI Taxonomy" id="94023"/>
    <lineage>
        <taxon>Eukaryota</taxon>
        <taxon>Fungi</taxon>
        <taxon>Fungi incertae sedis</taxon>
        <taxon>Mucoromycota</taxon>
        <taxon>Glomeromycotina</taxon>
        <taxon>Glomeromycetes</taxon>
        <taxon>Diversisporales</taxon>
        <taxon>Acaulosporaceae</taxon>
        <taxon>Acaulospora</taxon>
    </lineage>
</organism>
<comment type="caution">
    <text evidence="1">The sequence shown here is derived from an EMBL/GenBank/DDBJ whole genome shotgun (WGS) entry which is preliminary data.</text>
</comment>
<keyword evidence="2" id="KW-1185">Reference proteome</keyword>
<evidence type="ECO:0000313" key="2">
    <source>
        <dbReference type="Proteomes" id="UP000789342"/>
    </source>
</evidence>
<dbReference type="OrthoDB" id="66510at2759"/>
<protein>
    <submittedName>
        <fullName evidence="1">17277_t:CDS:1</fullName>
    </submittedName>
</protein>
<dbReference type="EMBL" id="CAJVPV010006273">
    <property type="protein sequence ID" value="CAG8602526.1"/>
    <property type="molecule type" value="Genomic_DNA"/>
</dbReference>
<dbReference type="Proteomes" id="UP000789342">
    <property type="component" value="Unassembled WGS sequence"/>
</dbReference>
<feature type="non-terminal residue" evidence="1">
    <location>
        <position position="77"/>
    </location>
</feature>